<dbReference type="EMBL" id="JBHTHZ010000001">
    <property type="protein sequence ID" value="MFD0792478.1"/>
    <property type="molecule type" value="Genomic_DNA"/>
</dbReference>
<evidence type="ECO:0000313" key="1">
    <source>
        <dbReference type="EMBL" id="MFD0792350.1"/>
    </source>
</evidence>
<dbReference type="InterPro" id="IPR023381">
    <property type="entry name" value="YP001051499.1-like_dom_sf"/>
</dbReference>
<dbReference type="Proteomes" id="UP001597010">
    <property type="component" value="Unassembled WGS sequence"/>
</dbReference>
<reference evidence="1" key="3">
    <citation type="submission" date="2024-09" db="EMBL/GenBank/DDBJ databases">
        <authorList>
            <person name="Sun Q."/>
            <person name="Mori K."/>
        </authorList>
    </citation>
    <scope>NUCLEOTIDE SEQUENCE</scope>
    <source>
        <strain evidence="1">CCUG 61484</strain>
    </source>
</reference>
<evidence type="ECO:0000313" key="2">
    <source>
        <dbReference type="EMBL" id="MFD0792478.1"/>
    </source>
</evidence>
<keyword evidence="3" id="KW-1185">Reference proteome</keyword>
<reference evidence="3" key="2">
    <citation type="journal article" date="2019" name="Int. J. Syst. Evol. Microbiol.">
        <title>The Global Catalogue of Microorganisms (GCM) 10K type strain sequencing project: providing services to taxonomists for standard genome sequencing and annotation.</title>
        <authorList>
            <consortium name="The Broad Institute Genomics Platform"/>
            <consortium name="The Broad Institute Genome Sequencing Center for Infectious Disease"/>
            <person name="Wu L."/>
            <person name="Ma J."/>
        </authorList>
    </citation>
    <scope>NUCLEOTIDE SEQUENCE [LARGE SCALE GENOMIC DNA]</scope>
    <source>
        <strain evidence="3">CCUG 61484</strain>
    </source>
</reference>
<dbReference type="Gene3D" id="1.20.1590.10">
    <property type="entry name" value="YP_001051499.1 domain like"/>
    <property type="match status" value="1"/>
</dbReference>
<dbReference type="Pfam" id="PF04222">
    <property type="entry name" value="DUF416"/>
    <property type="match status" value="1"/>
</dbReference>
<sequence length="194" mass="22255">MQIELDTLKNLAFEKQLTFCYLICERLLPNYETFYEQHNWGNPTLLKHVVAFIRDQIGLKSVDHENAKKLLAVVEDIAPHTEDFPDLWGSAALDTCVAIAESLEFIENESPDRVIAVSTLATDTVDMFVQDVIDLNYNYHNREEFELAISNHPLMQKELNLQKQIISYLTQASAITNVEIYHLLSLQQNNDSAK</sequence>
<accession>A0ABW3ANE5</accession>
<name>A0ABW3ANE5_9SPHI</name>
<evidence type="ECO:0000313" key="3">
    <source>
        <dbReference type="Proteomes" id="UP001597010"/>
    </source>
</evidence>
<proteinExistence type="predicted"/>
<dbReference type="RefSeq" id="WP_377111054.1">
    <property type="nucleotide sequence ID" value="NZ_JBHTHZ010000001.1"/>
</dbReference>
<protein>
    <submittedName>
        <fullName evidence="1">DUF416 family protein</fullName>
    </submittedName>
</protein>
<organism evidence="1 3">
    <name type="scientific">Mucilaginibacter litoreus</name>
    <dbReference type="NCBI Taxonomy" id="1048221"/>
    <lineage>
        <taxon>Bacteria</taxon>
        <taxon>Pseudomonadati</taxon>
        <taxon>Bacteroidota</taxon>
        <taxon>Sphingobacteriia</taxon>
        <taxon>Sphingobacteriales</taxon>
        <taxon>Sphingobacteriaceae</taxon>
        <taxon>Mucilaginibacter</taxon>
    </lineage>
</organism>
<gene>
    <name evidence="1" type="ORF">ACFQZX_01905</name>
    <name evidence="2" type="ORF">ACFQZX_02550</name>
</gene>
<dbReference type="InterPro" id="IPR007338">
    <property type="entry name" value="DUF416"/>
</dbReference>
<comment type="caution">
    <text evidence="1">The sequence shown here is derived from an EMBL/GenBank/DDBJ whole genome shotgun (WGS) entry which is preliminary data.</text>
</comment>
<dbReference type="EMBL" id="JBHTHZ010000001">
    <property type="protein sequence ID" value="MFD0792350.1"/>
    <property type="molecule type" value="Genomic_DNA"/>
</dbReference>
<reference evidence="1" key="1">
    <citation type="journal article" date="2014" name="Int. J. Syst. Evol. Microbiol.">
        <title>Complete genome of a new Firmicutes species belonging to the dominant human colonic microbiota ('Ruminococcus bicirculans') reveals two chromosomes and a selective capacity to utilize plant glucans.</title>
        <authorList>
            <consortium name="NISC Comparative Sequencing Program"/>
            <person name="Wegmann U."/>
            <person name="Louis P."/>
            <person name="Goesmann A."/>
            <person name="Henrissat B."/>
            <person name="Duncan S.H."/>
            <person name="Flint H.J."/>
        </authorList>
    </citation>
    <scope>NUCLEOTIDE SEQUENCE</scope>
    <source>
        <strain evidence="1">CCUG 61484</strain>
    </source>
</reference>